<protein>
    <recommendedName>
        <fullName evidence="3">T9SS type B sorting domain-containing protein</fullName>
    </recommendedName>
</protein>
<dbReference type="RefSeq" id="WP_015026372.1">
    <property type="nucleotide sequence ID" value="NC_018743.1"/>
</dbReference>
<accession>A0ABN4AUG3</accession>
<geneLocation type="plasmid" evidence="1 2">
    <name>pEMTOL03</name>
</geneLocation>
<gene>
    <name evidence="1" type="ordered locus">Emtol_0076</name>
</gene>
<evidence type="ECO:0000313" key="2">
    <source>
        <dbReference type="Proteomes" id="UP000002875"/>
    </source>
</evidence>
<reference evidence="1 2" key="1">
    <citation type="submission" date="2011-07" db="EMBL/GenBank/DDBJ databases">
        <title>The complete genome of plasmid 3 of Emticicia oligotrophica DSM 17448.</title>
        <authorList>
            <consortium name="US DOE Joint Genome Institute (JGI-PGF)"/>
            <person name="Lucas S."/>
            <person name="Han J."/>
            <person name="Lapidus A."/>
            <person name="Bruce D."/>
            <person name="Goodwin L."/>
            <person name="Pitluck S."/>
            <person name="Peters L."/>
            <person name="Kyrpides N."/>
            <person name="Mavromatis K."/>
            <person name="Ivanova N."/>
            <person name="Ovchinnikova G."/>
            <person name="Teshima H."/>
            <person name="Detter J.C."/>
            <person name="Tapia R."/>
            <person name="Han C."/>
            <person name="Land M."/>
            <person name="Hauser L."/>
            <person name="Markowitz V."/>
            <person name="Cheng J.-F."/>
            <person name="Hugenholtz P."/>
            <person name="Woyke T."/>
            <person name="Wu D."/>
            <person name="Tindall B."/>
            <person name="Pomrenke H."/>
            <person name="Brambilla E."/>
            <person name="Klenk H.-P."/>
            <person name="Eisen J.A."/>
        </authorList>
    </citation>
    <scope>NUCLEOTIDE SEQUENCE [LARGE SCALE GENOMIC DNA]</scope>
    <source>
        <strain evidence="2">DSM 17448 / GPTSA100-15</strain>
        <plasmid evidence="1 2">pEMTOL03</plasmid>
    </source>
</reference>
<dbReference type="Pfam" id="PF13573">
    <property type="entry name" value="SprB"/>
    <property type="match status" value="17"/>
</dbReference>
<organism evidence="1 2">
    <name type="scientific">Emticicia oligotrophica (strain DSM 17448 / CIP 109782 / MTCC 6937 / GPTSA100-15)</name>
    <dbReference type="NCBI Taxonomy" id="929562"/>
    <lineage>
        <taxon>Bacteria</taxon>
        <taxon>Pseudomonadati</taxon>
        <taxon>Bacteroidota</taxon>
        <taxon>Cytophagia</taxon>
        <taxon>Cytophagales</taxon>
        <taxon>Leadbetterellaceae</taxon>
        <taxon>Emticicia</taxon>
    </lineage>
</organism>
<dbReference type="EMBL" id="CP002964">
    <property type="protein sequence ID" value="AFK05706.1"/>
    <property type="molecule type" value="Genomic_DNA"/>
</dbReference>
<evidence type="ECO:0008006" key="3">
    <source>
        <dbReference type="Google" id="ProtNLM"/>
    </source>
</evidence>
<keyword evidence="1" id="KW-0614">Plasmid</keyword>
<proteinExistence type="predicted"/>
<sequence>MHLRPLLWLLLVVGAFGASTIGASAQNKLYLPSIKYTSTGVTVFNQVCYQPDGIQFWVNNVKWVKDVDYFEGFCAYGICKISFDFGKLKPGDTFEVRDACGSVAASRTVEDDYVYIEVPNGNSYSGNGIGSTDESAPYDRLSNPISVGKCEAININAHGLHKYNILIGTSSFGTTYTSGKFLINGSPLNSGIVGADLQGSNNPISYTINGNGSITYNGTVAFYSNSNFSGRSPFSLEYQHNGVLPFDIQEIALGAIGFRMWDNNTITIKEYTYNGTIENTESGNFSASTFKITFDGANFKFYIDNVLKKTVARSVVYTSSSGNLSNGGVLPYGTGITWQPSNSGSQWVGVIVDGVLKTRQQFNVVDDMSIAESVVNVACNGGSTGSITANVNGGKSPFLYAINGGAFQNSNFFGGLNAGNYNIKVRDASGCETTKNINVYENAALNFSLATKNNANCVGENNGSITLNGSGGIGTLQYGINNTNYQTSNTFSNLGAGPYTFWVKDAAGCTKNLNESIGINSTLSATLTSQDVSCFGGNTGSITIISAGVPSGTVQYSIDGTNFVASNVFTGLSANTYTVKVKDNLCTVNVASQIITQPSDLSINPDIKNINCYGGADGQITLNTTGGRPAYQFSKDGTIYVSSNLFTNLGVNNYKFWVKDANGCIKESAILSITQPNALELSIDTKVDVLCNGANTGVVKLKANGGTKAYQFSKDGSTFQSDSSFTALVAGDYTFTLKDAKGCTQTTNTSILQPTPIVISSPVITNLTCHGDNSGQIMVSATGGVGPYTFSKDNTTYQNSGTFSALAANAYTIYAQDSHACKVSINTTVSEPSLVSAVITITNNLCYSDQTGQIVAVGSGGTPSYQYSRDGINFVSTGTFSALTAGSYTIQTKDSRGCLNSQTVKVNEPTVLTATPSITKHVTCFGGNDGSINVLAGGGTSPYTYSANGTAYQSGANFSFAIGTYSFWVKDANGCIKTTGSLTLTQPTDILPSVSGKTDVSCLGGNNGTATIAATGGIAPYTFSKDGSNFQTSGTFDGFAAGTAVFTVKDNVGCTKPISIDILQPAQALQVSISSQSNLTCYQNNSGSIQAVMSGGTAPYQFSKDNNNFQTSGTFTTLSAGNYTIYGKDANSCQSSISLNLSEPSDINISILQKQDVDCASYATGYFKVGASGGTGVFTYSLSGTDFNGNGLATAANGSGYFDNLKIGNYVVNYRDQNSCSKDFPVTIIAKSSPIRFDIAKTLPTDCVTENGSIVVNNVRGGQGNYVYRISNQTSASGNNSFTNLPNGSYYVTVTDNLCAYTEAVNLELPNSIKATYTINPINCQIPTANLSIDNITGGNGNYNLAINGSNFSGNRTFNNLSPNTYAITIQDSPLSCKSVVSVEIKEQNRADLKVSALGNISCFGGNNGFINAFGDNNMGPFTYAINNGGFSSNANFGSLSAGTYKISAQTRIGCLDSIRVTLSQPSLLQSNITLQSNLCNGDQTGKISIVGTGGVSPYQYSLDGTNYQSGNDFTNLSAGNYTVTVKDNNGCSFTQNPILSQPTLVTTASSVLQEVSCFAGSDGKGQVIASGGTLPYTFSIDGTNFVSSNVFDGLKANTYQFWVKDANGCTKTSTVITVTQPTLLVPSVVAFSNTLCNGSSDGTITLAATGGTSPYQYSKDNSTYQNAVLLTAFPAGNFTVYVKDSKGCVKTIEQSIDQPAPLSLNLVSKSDLTCFENQTGKLEVGINGGTQPYRYSLDNTTFQSSPIFTNLKAGTYQVTGKDVNNCTFLLSTSLSEPELLKASFTVKTNDCYGDQTGKINTFASGGTQPYEYNLNQQAFQTGTEFNQLFAGNYQMTVRDKNACIYTQNVEVKQPDELKLFPINQDLIRCFGEANGSILINTTGGTPNFIYSLDDKIYEDKPLFQSLKVGTYQIYVKDANQCFKKTEITLKQPDKLLMSLVKQANPLCAGEANGIIEVKAVGGNGGYTFIRDNVDSTKTGLFEKLSQAEYTFKVLDAKQCEDTIKSVVLKWPTALRATEEKVVTPACVGDANGAITISMKGGTPPYKTQLNEVLSMVNPSTIDAFVFDNLTSGTYSIRLQDANGCQLQTSVKVPVPAQLNAIDFSSYLPEKVCKGQQLILNANNPNQIVQWYFNGTAIPLKELALQENMQLSQDHQSLTTSVAGKYSVSVKNASGCEVKAAYELVNNDKALDADFLLPVQVFVGDEVVAMDITKPIPDKVIWTLPAEADKMEENIKRIKFAFVNDGKYVVQMQAFLGDCIALVKHDIEVFKPEDVDKTDPKLGYDKAKLISKVVVLPNPNYGKFSVTVDLIRAKPIEVSLVRASSGQTVYQTTLSEAKLQHVFEMDVKVKSDNYLLIVRSEDSVNQTRIAIID</sequence>
<dbReference type="Proteomes" id="UP000002875">
    <property type="component" value="Plasmid pEMTOL03"/>
</dbReference>
<keyword evidence="2" id="KW-1185">Reference proteome</keyword>
<name>A0ABN4AUG3_EMTOG</name>
<evidence type="ECO:0000313" key="1">
    <source>
        <dbReference type="EMBL" id="AFK05706.1"/>
    </source>
</evidence>
<dbReference type="InterPro" id="IPR025667">
    <property type="entry name" value="SprB_repeat"/>
</dbReference>